<dbReference type="RefSeq" id="WP_119882173.1">
    <property type="nucleotide sequence ID" value="NZ_CP032418.1"/>
</dbReference>
<feature type="transmembrane region" description="Helical" evidence="1">
    <location>
        <begin position="39"/>
        <end position="61"/>
    </location>
</feature>
<dbReference type="KEGG" id="paek:D3873_00535"/>
<dbReference type="EMBL" id="CP032418">
    <property type="protein sequence ID" value="AYC28428.1"/>
    <property type="molecule type" value="Genomic_DNA"/>
</dbReference>
<keyword evidence="1" id="KW-1133">Transmembrane helix</keyword>
<reference evidence="3" key="1">
    <citation type="submission" date="2018-09" db="EMBL/GenBank/DDBJ databases">
        <authorList>
            <person name="Zhu H."/>
        </authorList>
    </citation>
    <scope>NUCLEOTIDE SEQUENCE [LARGE SCALE GENOMIC DNA]</scope>
    <source>
        <strain evidence="3">K2R23-3</strain>
    </source>
</reference>
<sequence length="101" mass="11307">MSIVSRIALALLIVGGLNWGLIGLFQYDLVASIFGGQDSFLSRLVYDLVGLSALVCLGLLFKPSAELETSRRGQTRYSNPNLQTEFAEEFYLDKDQMREKK</sequence>
<protein>
    <submittedName>
        <fullName evidence="2">DUF378 domain-containing protein</fullName>
    </submittedName>
</protein>
<dbReference type="PANTHER" id="PTHR37304">
    <property type="entry name" value="MEMBRANE PROTEIN-RELATED"/>
    <property type="match status" value="1"/>
</dbReference>
<dbReference type="PANTHER" id="PTHR37304:SF1">
    <property type="entry name" value="MEMBRANE PROTEIN"/>
    <property type="match status" value="1"/>
</dbReference>
<keyword evidence="1" id="KW-0812">Transmembrane</keyword>
<evidence type="ECO:0000256" key="1">
    <source>
        <dbReference type="SAM" id="Phobius"/>
    </source>
</evidence>
<dbReference type="Proteomes" id="UP000265725">
    <property type="component" value="Chromosome"/>
</dbReference>
<proteinExistence type="predicted"/>
<gene>
    <name evidence="2" type="ORF">D3873_00535</name>
</gene>
<keyword evidence="3" id="KW-1185">Reference proteome</keyword>
<evidence type="ECO:0000313" key="2">
    <source>
        <dbReference type="EMBL" id="AYC28428.1"/>
    </source>
</evidence>
<feature type="transmembrane region" description="Helical" evidence="1">
    <location>
        <begin position="7"/>
        <end position="27"/>
    </location>
</feature>
<keyword evidence="1" id="KW-0472">Membrane</keyword>
<accession>A0A385YRQ5</accession>
<name>A0A385YRQ5_9BACL</name>
<dbReference type="InterPro" id="IPR007211">
    <property type="entry name" value="DUF378"/>
</dbReference>
<dbReference type="AlphaFoldDB" id="A0A385YRQ5"/>
<dbReference type="OrthoDB" id="9812136at2"/>
<evidence type="ECO:0000313" key="3">
    <source>
        <dbReference type="Proteomes" id="UP000265725"/>
    </source>
</evidence>
<organism evidence="2 3">
    <name type="scientific">Paenisporosarcina cavernae</name>
    <dbReference type="NCBI Taxonomy" id="2320858"/>
    <lineage>
        <taxon>Bacteria</taxon>
        <taxon>Bacillati</taxon>
        <taxon>Bacillota</taxon>
        <taxon>Bacilli</taxon>
        <taxon>Bacillales</taxon>
        <taxon>Caryophanaceae</taxon>
        <taxon>Paenisporosarcina</taxon>
    </lineage>
</organism>
<dbReference type="Pfam" id="PF04070">
    <property type="entry name" value="DUF378"/>
    <property type="match status" value="1"/>
</dbReference>